<evidence type="ECO:0000256" key="7">
    <source>
        <dbReference type="SAM" id="MobiDB-lite"/>
    </source>
</evidence>
<comment type="function">
    <text evidence="1 6">Required for the transposition of the insertion element.</text>
</comment>
<keyword evidence="3 6" id="KW-0815">Transposition</keyword>
<comment type="similarity">
    <text evidence="2 6">Belongs to the transposase mutator family.</text>
</comment>
<keyword evidence="4 6" id="KW-0238">DNA-binding</keyword>
<evidence type="ECO:0000313" key="8">
    <source>
        <dbReference type="EMBL" id="MFE9171911.1"/>
    </source>
</evidence>
<dbReference type="EMBL" id="JBIAFJ010000018">
    <property type="protein sequence ID" value="MFE9171911.1"/>
    <property type="molecule type" value="Genomic_DNA"/>
</dbReference>
<feature type="region of interest" description="Disordered" evidence="7">
    <location>
        <begin position="65"/>
        <end position="131"/>
    </location>
</feature>
<dbReference type="PANTHER" id="PTHR33217:SF8">
    <property type="entry name" value="MUTATOR FAMILY TRANSPOSASE"/>
    <property type="match status" value="1"/>
</dbReference>
<reference evidence="8 9" key="1">
    <citation type="submission" date="2024-10" db="EMBL/GenBank/DDBJ databases">
        <title>The Natural Products Discovery Center: Release of the First 8490 Sequenced Strains for Exploring Actinobacteria Biosynthetic Diversity.</title>
        <authorList>
            <person name="Kalkreuter E."/>
            <person name="Kautsar S.A."/>
            <person name="Yang D."/>
            <person name="Bader C.D."/>
            <person name="Teijaro C.N."/>
            <person name="Fluegel L."/>
            <person name="Davis C.M."/>
            <person name="Simpson J.R."/>
            <person name="Lauterbach L."/>
            <person name="Steele A.D."/>
            <person name="Gui C."/>
            <person name="Meng S."/>
            <person name="Li G."/>
            <person name="Viehrig K."/>
            <person name="Ye F."/>
            <person name="Su P."/>
            <person name="Kiefer A.F."/>
            <person name="Nichols A."/>
            <person name="Cepeda A.J."/>
            <person name="Yan W."/>
            <person name="Fan B."/>
            <person name="Jiang Y."/>
            <person name="Adhikari A."/>
            <person name="Zheng C.-J."/>
            <person name="Schuster L."/>
            <person name="Cowan T.M."/>
            <person name="Smanski M.J."/>
            <person name="Chevrette M.G."/>
            <person name="De Carvalho L.P.S."/>
            <person name="Shen B."/>
        </authorList>
    </citation>
    <scope>NUCLEOTIDE SEQUENCE [LARGE SCALE GENOMIC DNA]</scope>
    <source>
        <strain evidence="8 9">NPDC007147</strain>
    </source>
</reference>
<organism evidence="8 9">
    <name type="scientific">Streptomyces kebangsaanensis</name>
    <dbReference type="NCBI Taxonomy" id="864058"/>
    <lineage>
        <taxon>Bacteria</taxon>
        <taxon>Bacillati</taxon>
        <taxon>Actinomycetota</taxon>
        <taxon>Actinomycetes</taxon>
        <taxon>Kitasatosporales</taxon>
        <taxon>Streptomycetaceae</taxon>
        <taxon>Streptomyces</taxon>
    </lineage>
</organism>
<keyword evidence="5 6" id="KW-0233">DNA recombination</keyword>
<protein>
    <recommendedName>
        <fullName evidence="6">Mutator family transposase</fullName>
    </recommendedName>
</protein>
<evidence type="ECO:0000256" key="5">
    <source>
        <dbReference type="ARBA" id="ARBA00023172"/>
    </source>
</evidence>
<keyword evidence="6" id="KW-0814">Transposable element</keyword>
<evidence type="ECO:0000256" key="6">
    <source>
        <dbReference type="RuleBase" id="RU365089"/>
    </source>
</evidence>
<dbReference type="InterPro" id="IPR001207">
    <property type="entry name" value="Transposase_mutator"/>
</dbReference>
<dbReference type="PANTHER" id="PTHR33217">
    <property type="entry name" value="TRANSPOSASE FOR INSERTION SEQUENCE ELEMENT IS1081"/>
    <property type="match status" value="1"/>
</dbReference>
<evidence type="ECO:0000256" key="2">
    <source>
        <dbReference type="ARBA" id="ARBA00010961"/>
    </source>
</evidence>
<dbReference type="Pfam" id="PF00872">
    <property type="entry name" value="Transposase_mut"/>
    <property type="match status" value="1"/>
</dbReference>
<evidence type="ECO:0000256" key="3">
    <source>
        <dbReference type="ARBA" id="ARBA00022578"/>
    </source>
</evidence>
<sequence>MEFAEAWDSMYRAIVKLWEDAWTELVPFPSFGTESHKVICSANAIESVNACTREAVRGCGHFPDETAAPKRVHPAPRFAVHNDGRGRRQPARTDPFPIALCGAPSGVRAAFSRTTGKRPKPRQNYRARSPC</sequence>
<evidence type="ECO:0000313" key="9">
    <source>
        <dbReference type="Proteomes" id="UP001601197"/>
    </source>
</evidence>
<keyword evidence="9" id="KW-1185">Reference proteome</keyword>
<proteinExistence type="inferred from homology"/>
<comment type="caution">
    <text evidence="8">The sequence shown here is derived from an EMBL/GenBank/DDBJ whole genome shotgun (WGS) entry which is preliminary data.</text>
</comment>
<gene>
    <name evidence="8" type="ORF">ACFYNZ_20865</name>
</gene>
<feature type="compositionally biased region" description="Basic residues" evidence="7">
    <location>
        <begin position="115"/>
        <end position="125"/>
    </location>
</feature>
<name>A0ABW6KVI6_9ACTN</name>
<dbReference type="Proteomes" id="UP001601197">
    <property type="component" value="Unassembled WGS sequence"/>
</dbReference>
<dbReference type="RefSeq" id="WP_388349116.1">
    <property type="nucleotide sequence ID" value="NZ_JBIAFJ010000018.1"/>
</dbReference>
<evidence type="ECO:0000256" key="1">
    <source>
        <dbReference type="ARBA" id="ARBA00002190"/>
    </source>
</evidence>
<accession>A0ABW6KVI6</accession>
<evidence type="ECO:0000256" key="4">
    <source>
        <dbReference type="ARBA" id="ARBA00023125"/>
    </source>
</evidence>